<dbReference type="Pfam" id="PF24101">
    <property type="entry name" value="WHD_GTF3C1"/>
    <property type="match status" value="1"/>
</dbReference>
<feature type="region of interest" description="Disordered" evidence="6">
    <location>
        <begin position="599"/>
        <end position="627"/>
    </location>
</feature>
<dbReference type="GO" id="GO:0042791">
    <property type="term" value="P:5S class rRNA transcription by RNA polymerase III"/>
    <property type="evidence" value="ECO:0007669"/>
    <property type="project" value="TreeGrafter"/>
</dbReference>
<evidence type="ECO:0000256" key="6">
    <source>
        <dbReference type="SAM" id="MobiDB-lite"/>
    </source>
</evidence>
<accession>B4MWG2</accession>
<dbReference type="GO" id="GO:0006384">
    <property type="term" value="P:transcription initiation at RNA polymerase III promoter"/>
    <property type="evidence" value="ECO:0007669"/>
    <property type="project" value="InterPro"/>
</dbReference>
<keyword evidence="4" id="KW-0804">Transcription</keyword>
<feature type="region of interest" description="Disordered" evidence="6">
    <location>
        <begin position="942"/>
        <end position="1006"/>
    </location>
</feature>
<dbReference type="PANTHER" id="PTHR15180">
    <property type="entry name" value="GENERAL TRANSCRIPTION FACTOR 3C POLYPEPTIDE 1"/>
    <property type="match status" value="1"/>
</dbReference>
<dbReference type="eggNOG" id="KOG4560">
    <property type="taxonomic scope" value="Eukaryota"/>
</dbReference>
<evidence type="ECO:0000259" key="8">
    <source>
        <dbReference type="Pfam" id="PF23704"/>
    </source>
</evidence>
<feature type="compositionally biased region" description="Basic and acidic residues" evidence="6">
    <location>
        <begin position="599"/>
        <end position="615"/>
    </location>
</feature>
<evidence type="ECO:0000256" key="3">
    <source>
        <dbReference type="ARBA" id="ARBA00023125"/>
    </source>
</evidence>
<keyword evidence="11" id="KW-1185">Reference proteome</keyword>
<feature type="region of interest" description="Disordered" evidence="6">
    <location>
        <begin position="1718"/>
        <end position="1770"/>
    </location>
</feature>
<dbReference type="InterPro" id="IPR007309">
    <property type="entry name" value="TFIIIC_Bblock-bd"/>
</dbReference>
<dbReference type="STRING" id="7260.B4MWG2"/>
<reference evidence="10 11" key="1">
    <citation type="journal article" date="2007" name="Nature">
        <title>Evolution of genes and genomes on the Drosophila phylogeny.</title>
        <authorList>
            <consortium name="Drosophila 12 Genomes Consortium"/>
            <person name="Clark A.G."/>
            <person name="Eisen M.B."/>
            <person name="Smith D.R."/>
            <person name="Bergman C.M."/>
            <person name="Oliver B."/>
            <person name="Markow T.A."/>
            <person name="Kaufman T.C."/>
            <person name="Kellis M."/>
            <person name="Gelbart W."/>
            <person name="Iyer V.N."/>
            <person name="Pollard D.A."/>
            <person name="Sackton T.B."/>
            <person name="Larracuente A.M."/>
            <person name="Singh N.D."/>
            <person name="Abad J.P."/>
            <person name="Abt D.N."/>
            <person name="Adryan B."/>
            <person name="Aguade M."/>
            <person name="Akashi H."/>
            <person name="Anderson W.W."/>
            <person name="Aquadro C.F."/>
            <person name="Ardell D.H."/>
            <person name="Arguello R."/>
            <person name="Artieri C.G."/>
            <person name="Barbash D.A."/>
            <person name="Barker D."/>
            <person name="Barsanti P."/>
            <person name="Batterham P."/>
            <person name="Batzoglou S."/>
            <person name="Begun D."/>
            <person name="Bhutkar A."/>
            <person name="Blanco E."/>
            <person name="Bosak S.A."/>
            <person name="Bradley R.K."/>
            <person name="Brand A.D."/>
            <person name="Brent M.R."/>
            <person name="Brooks A.N."/>
            <person name="Brown R.H."/>
            <person name="Butlin R.K."/>
            <person name="Caggese C."/>
            <person name="Calvi B.R."/>
            <person name="Bernardo de Carvalho A."/>
            <person name="Caspi A."/>
            <person name="Castrezana S."/>
            <person name="Celniker S.E."/>
            <person name="Chang J.L."/>
            <person name="Chapple C."/>
            <person name="Chatterji S."/>
            <person name="Chinwalla A."/>
            <person name="Civetta A."/>
            <person name="Clifton S.W."/>
            <person name="Comeron J.M."/>
            <person name="Costello J.C."/>
            <person name="Coyne J.A."/>
            <person name="Daub J."/>
            <person name="David R.G."/>
            <person name="Delcher A.L."/>
            <person name="Delehaunty K."/>
            <person name="Do C.B."/>
            <person name="Ebling H."/>
            <person name="Edwards K."/>
            <person name="Eickbush T."/>
            <person name="Evans J.D."/>
            <person name="Filipski A."/>
            <person name="Findeiss S."/>
            <person name="Freyhult E."/>
            <person name="Fulton L."/>
            <person name="Fulton R."/>
            <person name="Garcia A.C."/>
            <person name="Gardiner A."/>
            <person name="Garfield D.A."/>
            <person name="Garvin B.E."/>
            <person name="Gibson G."/>
            <person name="Gilbert D."/>
            <person name="Gnerre S."/>
            <person name="Godfrey J."/>
            <person name="Good R."/>
            <person name="Gotea V."/>
            <person name="Gravely B."/>
            <person name="Greenberg A.J."/>
            <person name="Griffiths-Jones S."/>
            <person name="Gross S."/>
            <person name="Guigo R."/>
            <person name="Gustafson E.A."/>
            <person name="Haerty W."/>
            <person name="Hahn M.W."/>
            <person name="Halligan D.L."/>
            <person name="Halpern A.L."/>
            <person name="Halter G.M."/>
            <person name="Han M.V."/>
            <person name="Heger A."/>
            <person name="Hillier L."/>
            <person name="Hinrichs A.S."/>
            <person name="Holmes I."/>
            <person name="Hoskins R.A."/>
            <person name="Hubisz M.J."/>
            <person name="Hultmark D."/>
            <person name="Huntley M.A."/>
            <person name="Jaffe D.B."/>
            <person name="Jagadeeshan S."/>
            <person name="Jeck W.R."/>
            <person name="Johnson J."/>
            <person name="Jones C.D."/>
            <person name="Jordan W.C."/>
            <person name="Karpen G.H."/>
            <person name="Kataoka E."/>
            <person name="Keightley P.D."/>
            <person name="Kheradpour P."/>
            <person name="Kirkness E.F."/>
            <person name="Koerich L.B."/>
            <person name="Kristiansen K."/>
            <person name="Kudrna D."/>
            <person name="Kulathinal R.J."/>
            <person name="Kumar S."/>
            <person name="Kwok R."/>
            <person name="Lander E."/>
            <person name="Langley C.H."/>
            <person name="Lapoint R."/>
            <person name="Lazzaro B.P."/>
            <person name="Lee S.J."/>
            <person name="Levesque L."/>
            <person name="Li R."/>
            <person name="Lin C.F."/>
            <person name="Lin M.F."/>
            <person name="Lindblad-Toh K."/>
            <person name="Llopart A."/>
            <person name="Long M."/>
            <person name="Low L."/>
            <person name="Lozovsky E."/>
            <person name="Lu J."/>
            <person name="Luo M."/>
            <person name="Machado C.A."/>
            <person name="Makalowski W."/>
            <person name="Marzo M."/>
            <person name="Matsuda M."/>
            <person name="Matzkin L."/>
            <person name="McAllister B."/>
            <person name="McBride C.S."/>
            <person name="McKernan B."/>
            <person name="McKernan K."/>
            <person name="Mendez-Lago M."/>
            <person name="Minx P."/>
            <person name="Mollenhauer M.U."/>
            <person name="Montooth K."/>
            <person name="Mount S.M."/>
            <person name="Mu X."/>
            <person name="Myers E."/>
            <person name="Negre B."/>
            <person name="Newfeld S."/>
            <person name="Nielsen R."/>
            <person name="Noor M.A."/>
            <person name="O'Grady P."/>
            <person name="Pachter L."/>
            <person name="Papaceit M."/>
            <person name="Parisi M.J."/>
            <person name="Parisi M."/>
            <person name="Parts L."/>
            <person name="Pedersen J.S."/>
            <person name="Pesole G."/>
            <person name="Phillippy A.M."/>
            <person name="Ponting C.P."/>
            <person name="Pop M."/>
            <person name="Porcelli D."/>
            <person name="Powell J.R."/>
            <person name="Prohaska S."/>
            <person name="Pruitt K."/>
            <person name="Puig M."/>
            <person name="Quesneville H."/>
            <person name="Ram K.R."/>
            <person name="Rand D."/>
            <person name="Rasmussen M.D."/>
            <person name="Reed L.K."/>
            <person name="Reenan R."/>
            <person name="Reily A."/>
            <person name="Remington K.A."/>
            <person name="Rieger T.T."/>
            <person name="Ritchie M.G."/>
            <person name="Robin C."/>
            <person name="Rogers Y.H."/>
            <person name="Rohde C."/>
            <person name="Rozas J."/>
            <person name="Rubenfield M.J."/>
            <person name="Ruiz A."/>
            <person name="Russo S."/>
            <person name="Salzberg S.L."/>
            <person name="Sanchez-Gracia A."/>
            <person name="Saranga D.J."/>
            <person name="Sato H."/>
            <person name="Schaeffer S.W."/>
            <person name="Schatz M.C."/>
            <person name="Schlenke T."/>
            <person name="Schwartz R."/>
            <person name="Segarra C."/>
            <person name="Singh R.S."/>
            <person name="Sirot L."/>
            <person name="Sirota M."/>
            <person name="Sisneros N.B."/>
            <person name="Smith C.D."/>
            <person name="Smith T.F."/>
            <person name="Spieth J."/>
            <person name="Stage D.E."/>
            <person name="Stark A."/>
            <person name="Stephan W."/>
            <person name="Strausberg R.L."/>
            <person name="Strempel S."/>
            <person name="Sturgill D."/>
            <person name="Sutton G."/>
            <person name="Sutton G.G."/>
            <person name="Tao W."/>
            <person name="Teichmann S."/>
            <person name="Tobari Y.N."/>
            <person name="Tomimura Y."/>
            <person name="Tsolas J.M."/>
            <person name="Valente V.L."/>
            <person name="Venter E."/>
            <person name="Venter J.C."/>
            <person name="Vicario S."/>
            <person name="Vieira F.G."/>
            <person name="Vilella A.J."/>
            <person name="Villasante A."/>
            <person name="Walenz B."/>
            <person name="Wang J."/>
            <person name="Wasserman M."/>
            <person name="Watts T."/>
            <person name="Wilson D."/>
            <person name="Wilson R.K."/>
            <person name="Wing R.A."/>
            <person name="Wolfner M.F."/>
            <person name="Wong A."/>
            <person name="Wong G.K."/>
            <person name="Wu C.I."/>
            <person name="Wu G."/>
            <person name="Yamamoto D."/>
            <person name="Yang H.P."/>
            <person name="Yang S.P."/>
            <person name="Yorke J.A."/>
            <person name="Yoshida K."/>
            <person name="Zdobnov E."/>
            <person name="Zhang P."/>
            <person name="Zhang Y."/>
            <person name="Zimin A.V."/>
            <person name="Baldwin J."/>
            <person name="Abdouelleil A."/>
            <person name="Abdulkadir J."/>
            <person name="Abebe A."/>
            <person name="Abera B."/>
            <person name="Abreu J."/>
            <person name="Acer S.C."/>
            <person name="Aftuck L."/>
            <person name="Alexander A."/>
            <person name="An P."/>
            <person name="Anderson E."/>
            <person name="Anderson S."/>
            <person name="Arachi H."/>
            <person name="Azer M."/>
            <person name="Bachantsang P."/>
            <person name="Barry A."/>
            <person name="Bayul T."/>
            <person name="Berlin A."/>
            <person name="Bessette D."/>
            <person name="Bloom T."/>
            <person name="Blye J."/>
            <person name="Boguslavskiy L."/>
            <person name="Bonnet C."/>
            <person name="Boukhgalter B."/>
            <person name="Bourzgui I."/>
            <person name="Brown A."/>
            <person name="Cahill P."/>
            <person name="Channer S."/>
            <person name="Cheshatsang Y."/>
            <person name="Chuda L."/>
            <person name="Citroen M."/>
            <person name="Collymore A."/>
            <person name="Cooke P."/>
            <person name="Costello M."/>
            <person name="D'Aco K."/>
            <person name="Daza R."/>
            <person name="De Haan G."/>
            <person name="DeGray S."/>
            <person name="DeMaso C."/>
            <person name="Dhargay N."/>
            <person name="Dooley K."/>
            <person name="Dooley E."/>
            <person name="Doricent M."/>
            <person name="Dorje P."/>
            <person name="Dorjee K."/>
            <person name="Dupes A."/>
            <person name="Elong R."/>
            <person name="Falk J."/>
            <person name="Farina A."/>
            <person name="Faro S."/>
            <person name="Ferguson D."/>
            <person name="Fisher S."/>
            <person name="Foley C.D."/>
            <person name="Franke A."/>
            <person name="Friedrich D."/>
            <person name="Gadbois L."/>
            <person name="Gearin G."/>
            <person name="Gearin C.R."/>
            <person name="Giannoukos G."/>
            <person name="Goode T."/>
            <person name="Graham J."/>
            <person name="Grandbois E."/>
            <person name="Grewal S."/>
            <person name="Gyaltsen K."/>
            <person name="Hafez N."/>
            <person name="Hagos B."/>
            <person name="Hall J."/>
            <person name="Henson C."/>
            <person name="Hollinger A."/>
            <person name="Honan T."/>
            <person name="Huard M.D."/>
            <person name="Hughes L."/>
            <person name="Hurhula B."/>
            <person name="Husby M.E."/>
            <person name="Kamat A."/>
            <person name="Kanga B."/>
            <person name="Kashin S."/>
            <person name="Khazanovich D."/>
            <person name="Kisner P."/>
            <person name="Lance K."/>
            <person name="Lara M."/>
            <person name="Lee W."/>
            <person name="Lennon N."/>
            <person name="Letendre F."/>
            <person name="LeVine R."/>
            <person name="Lipovsky A."/>
            <person name="Liu X."/>
            <person name="Liu J."/>
            <person name="Liu S."/>
            <person name="Lokyitsang T."/>
            <person name="Lokyitsang Y."/>
            <person name="Lubonja R."/>
            <person name="Lui A."/>
            <person name="MacDonald P."/>
            <person name="Magnisalis V."/>
            <person name="Maru K."/>
            <person name="Matthews C."/>
            <person name="McCusker W."/>
            <person name="McDonough S."/>
            <person name="Mehta T."/>
            <person name="Meldrim J."/>
            <person name="Meneus L."/>
            <person name="Mihai O."/>
            <person name="Mihalev A."/>
            <person name="Mihova T."/>
            <person name="Mittelman R."/>
            <person name="Mlenga V."/>
            <person name="Montmayeur A."/>
            <person name="Mulrain L."/>
            <person name="Navidi A."/>
            <person name="Naylor J."/>
            <person name="Negash T."/>
            <person name="Nguyen T."/>
            <person name="Nguyen N."/>
            <person name="Nicol R."/>
            <person name="Norbu C."/>
            <person name="Norbu N."/>
            <person name="Novod N."/>
            <person name="O'Neill B."/>
            <person name="Osman S."/>
            <person name="Markiewicz E."/>
            <person name="Oyono O.L."/>
            <person name="Patti C."/>
            <person name="Phunkhang P."/>
            <person name="Pierre F."/>
            <person name="Priest M."/>
            <person name="Raghuraman S."/>
            <person name="Rege F."/>
            <person name="Reyes R."/>
            <person name="Rise C."/>
            <person name="Rogov P."/>
            <person name="Ross K."/>
            <person name="Ryan E."/>
            <person name="Settipalli S."/>
            <person name="Shea T."/>
            <person name="Sherpa N."/>
            <person name="Shi L."/>
            <person name="Shih D."/>
            <person name="Sparrow T."/>
            <person name="Spaulding J."/>
            <person name="Stalker J."/>
            <person name="Stange-Thomann N."/>
            <person name="Stavropoulos S."/>
            <person name="Stone C."/>
            <person name="Strader C."/>
            <person name="Tesfaye S."/>
            <person name="Thomson T."/>
            <person name="Thoulutsang Y."/>
            <person name="Thoulutsang D."/>
            <person name="Topham K."/>
            <person name="Topping I."/>
            <person name="Tsamla T."/>
            <person name="Vassiliev H."/>
            <person name="Vo A."/>
            <person name="Wangchuk T."/>
            <person name="Wangdi T."/>
            <person name="Weiand M."/>
            <person name="Wilkinson J."/>
            <person name="Wilson A."/>
            <person name="Yadav S."/>
            <person name="Young G."/>
            <person name="Yu Q."/>
            <person name="Zembek L."/>
            <person name="Zhong D."/>
            <person name="Zimmer A."/>
            <person name="Zwirko Z."/>
            <person name="Jaffe D.B."/>
            <person name="Alvarez P."/>
            <person name="Brockman W."/>
            <person name="Butler J."/>
            <person name="Chin C."/>
            <person name="Gnerre S."/>
            <person name="Grabherr M."/>
            <person name="Kleber M."/>
            <person name="Mauceli E."/>
            <person name="MacCallum I."/>
        </authorList>
    </citation>
    <scope>NUCLEOTIDE SEQUENCE [LARGE SCALE GENOMIC DNA]</scope>
    <source>
        <strain evidence="11">Tucson 14030-0811.24</strain>
    </source>
</reference>
<dbReference type="Pfam" id="PF23704">
    <property type="entry name" value="WHD_GTF3C1_N"/>
    <property type="match status" value="1"/>
</dbReference>
<dbReference type="HOGENOM" id="CLU_001556_0_0_1"/>
<evidence type="ECO:0000313" key="11">
    <source>
        <dbReference type="Proteomes" id="UP000007798"/>
    </source>
</evidence>
<feature type="compositionally biased region" description="Acidic residues" evidence="6">
    <location>
        <begin position="1756"/>
        <end position="1770"/>
    </location>
</feature>
<evidence type="ECO:0000313" key="10">
    <source>
        <dbReference type="EMBL" id="EDW76103.2"/>
    </source>
</evidence>
<organism evidence="10 11">
    <name type="scientific">Drosophila willistoni</name>
    <name type="common">Fruit fly</name>
    <dbReference type="NCBI Taxonomy" id="7260"/>
    <lineage>
        <taxon>Eukaryota</taxon>
        <taxon>Metazoa</taxon>
        <taxon>Ecdysozoa</taxon>
        <taxon>Arthropoda</taxon>
        <taxon>Hexapoda</taxon>
        <taxon>Insecta</taxon>
        <taxon>Pterygota</taxon>
        <taxon>Neoptera</taxon>
        <taxon>Endopterygota</taxon>
        <taxon>Diptera</taxon>
        <taxon>Brachycera</taxon>
        <taxon>Muscomorpha</taxon>
        <taxon>Ephydroidea</taxon>
        <taxon>Drosophilidae</taxon>
        <taxon>Drosophila</taxon>
        <taxon>Sophophora</taxon>
    </lineage>
</organism>
<keyword evidence="3" id="KW-0238">DNA-binding</keyword>
<dbReference type="GO" id="GO:0003677">
    <property type="term" value="F:DNA binding"/>
    <property type="evidence" value="ECO:0007669"/>
    <property type="project" value="UniProtKB-KW"/>
</dbReference>
<evidence type="ECO:0000256" key="1">
    <source>
        <dbReference type="ARBA" id="ARBA00004123"/>
    </source>
</evidence>
<dbReference type="PANTHER" id="PTHR15180:SF1">
    <property type="entry name" value="GENERAL TRANSCRIPTION FACTOR 3C POLYPEPTIDE 1"/>
    <property type="match status" value="1"/>
</dbReference>
<evidence type="ECO:0000256" key="2">
    <source>
        <dbReference type="ARBA" id="ARBA00022553"/>
    </source>
</evidence>
<dbReference type="GO" id="GO:0005634">
    <property type="term" value="C:nucleus"/>
    <property type="evidence" value="ECO:0007669"/>
    <property type="project" value="UniProtKB-SubCell"/>
</dbReference>
<dbReference type="InterPro" id="IPR056467">
    <property type="entry name" value="eWH_GTF3C1"/>
</dbReference>
<dbReference type="EMBL" id="CH963857">
    <property type="protein sequence ID" value="EDW76103.2"/>
    <property type="molecule type" value="Genomic_DNA"/>
</dbReference>
<feature type="compositionally biased region" description="Polar residues" evidence="6">
    <location>
        <begin position="942"/>
        <end position="958"/>
    </location>
</feature>
<evidence type="ECO:0000256" key="5">
    <source>
        <dbReference type="ARBA" id="ARBA00023242"/>
    </source>
</evidence>
<feature type="domain" description="GTF3C1 extended winged-helix" evidence="9">
    <location>
        <begin position="493"/>
        <end position="590"/>
    </location>
</feature>
<dbReference type="Proteomes" id="UP000007798">
    <property type="component" value="Unassembled WGS sequence"/>
</dbReference>
<evidence type="ECO:0000256" key="4">
    <source>
        <dbReference type="ARBA" id="ARBA00023163"/>
    </source>
</evidence>
<proteinExistence type="predicted"/>
<dbReference type="InterPro" id="IPR056428">
    <property type="entry name" value="WH_GTF3C1"/>
</dbReference>
<keyword evidence="2" id="KW-0597">Phosphoprotein</keyword>
<sequence>MCAPSSGSWVEAIFDEVALEGLEGVTLPSLWSLLAIRLQLSSDPFPPSLQEEIWTLLLKYSQAKVEFFELPSPRPFIPPYDRKNDVDPEEGVPLVPEKCPFMLYPEAMVEDNEIMGNCVDYKTRKPIAVDELKQQTASEATEKWDQRLVIVASQELRLIALTPSNLMQPDDYSLQQYVFWEAIGRSRYNGMTTVGPWSLSCYCRDAGFVFYIKNKLLEMQLIDAQPYNERHKGRFLNSVLLHLPRFFRIYKNRVQESIEQLYLTIKESPAQHIPIVEIADHLRHLNSSQVKKLLVTHLFRSYFETIHVLLPSRKPNTKSAKRKAAVLQLRNPNLKFEDLYQFNEELDEMPMPDFLDQRHSYIDMPAEQECYEAIMRFGKRGISAAELAQYVSINMQTVRGFVKHLLKEGQIKDYTEQMGKQRAIRYVASVQGAHVDLKKVEMEKTIQELRCKDEFSTPRNSDIVLKDHPEITSTVRPITIDIKRYKMEKQMERQVYRKTLIVRLIDDNCIMQMFSMMRNIQKEEQNAGYTDSICRRSVLRLLQPMSESKVVNVYEISLQYGQRVRLYRLVTHPKITADHELLHREILRLKNNFHLMSEERQQRAPELNPKDNKKEPQRKKLTKGTTQIESTVSKVPAPKLLLAKAFHEFLYYLIVELDRERKPLKMSKELVSQWQKTEPALQPRQFLEEWQAKETYAMPYNDEISWRTFIPPLPRYEEKPKGWIYFTDAMERMPLSLFLRICRIERDAMDKLRNQLKHPVRQHYLISQLDSTYLMPRLRIQQLYLTTLRLLNQMGLLQIGEREMGCDLLQRWVYLNRRSRLLDTTTSSEHNFKRVSADHMYTELKFEFENRDLVAKYWAKLQHICIYTKLGFRKHMNLMPKTARNRSSLNFLDPVGFEKALELDTGFVPGDQLGAGGIDSSIYAHQFRHWSWVQNKGFKAETNSPTTVATGASKSSNPGRKRIPTIARLKPTHKLQMRKSRPAQSGSSAQSPAKRKSGPRDDVDRDALRNMRTLRVAWSPQEDRLLKMGRAVYLFIDAPMPALALCNVGIVCRDIIRRHLGICNKTTQACVRRLQFLMRMKRDLPEVPNWIYGMQTSPQFRPIYNERFLANLKRDYSSKTERNEALVIHFVLILTKLHGMINNAHGMMCRQFLLPDDLNDYKLQFRECSPLNADQQLLYRNPSTESELQVMIAVQVLHSTLCSAKDKTLFNLQTFEIYKHFSEEVLNAAFNKARADSLLVAVKRRNIQTVNRSLSGPAHLLSSKYKYRLIYLKLGYAVYDTYYQLSQKMQEERSEVQLPSPNFGQFLLMGEWLALGSVRINLQLPANILTVDTTSMSRNTGSSTDRILDHYSCIFDNAPQTEYAKRLESECSGRQASRVRFHPANLSYRLPYSPYNHLSKLPLRAMHFFCALDALGESVSINSSRLEQSDFCPFAHCIMRSGNYLNAVERIVHERRPLLRELMANSSQWLESSTENFTSSPVVVGQTNLWGLVHHLETFWRQHQQTLECKDLGKVLADKTLHKLTDWRSICLALLDYEPSVWETERTQEYEPALNKEERARAQDVFVVHLPMIRIESMETKQKLEEAKEMINTMRKAIIDKVTRFTYWTYTENTFETLRPNLLTKNYDATSIEHMESILNYIEKHPLGVLCTELRDTFKLGATLLQFLGELIEHALIKRVGVENHMYVHKEHIRNWVVHTFHIKRLEREKLQNEVAAAPATPQAVVGQKRKMEAEHEDDDAEPCTSKKIKLKDENSTENESDEVTMADDDDDAVVPKRFRRRSKPREISPPSEVSRDVIVMRPQPWIRVNASLNRRVLDRWLGAVLSECIARFGCTVYSLFLRFPHLVPVDIMLLLELLGDMGCLDLMELIPSKHIHVETLATDWELEDDQTEQRVTEIYDPKDTYVRVRADAIRHLTNFIGIKKYNAEFI</sequence>
<dbReference type="OrthoDB" id="68020at2759"/>
<dbReference type="FunCoup" id="B4MWG2">
    <property type="interactions" value="232"/>
</dbReference>
<evidence type="ECO:0000259" key="7">
    <source>
        <dbReference type="Pfam" id="PF04182"/>
    </source>
</evidence>
<evidence type="ECO:0000259" key="9">
    <source>
        <dbReference type="Pfam" id="PF24101"/>
    </source>
</evidence>
<protein>
    <submittedName>
        <fullName evidence="10">Uncharacterized protein</fullName>
    </submittedName>
</protein>
<dbReference type="Pfam" id="PF04182">
    <property type="entry name" value="B-block_TFIIIC"/>
    <property type="match status" value="1"/>
</dbReference>
<name>B4MWG2_DROWI</name>
<feature type="domain" description="B-block binding subunit of TFIIIC" evidence="7">
    <location>
        <begin position="176"/>
        <end position="248"/>
    </location>
</feature>
<dbReference type="GO" id="GO:0000127">
    <property type="term" value="C:transcription factor TFIIIC complex"/>
    <property type="evidence" value="ECO:0007669"/>
    <property type="project" value="InterPro"/>
</dbReference>
<dbReference type="InParanoid" id="B4MWG2"/>
<feature type="domain" description="General transcription factor 3C polypeptide 1 winged-helix" evidence="8">
    <location>
        <begin position="10"/>
        <end position="157"/>
    </location>
</feature>
<gene>
    <name evidence="10" type="primary">Dwil\GK14846</name>
    <name evidence="10" type="ORF">Dwil_GK14846</name>
</gene>
<feature type="compositionally biased region" description="Low complexity" evidence="6">
    <location>
        <begin position="982"/>
        <end position="992"/>
    </location>
</feature>
<comment type="subcellular location">
    <subcellularLocation>
        <location evidence="1">Nucleus</location>
    </subcellularLocation>
</comment>
<keyword evidence="5" id="KW-0539">Nucleus</keyword>
<feature type="compositionally biased region" description="Basic residues" evidence="6">
    <location>
        <begin position="970"/>
        <end position="981"/>
    </location>
</feature>
<dbReference type="InterPro" id="IPR044210">
    <property type="entry name" value="Tfc3-like"/>
</dbReference>